<evidence type="ECO:0000256" key="2">
    <source>
        <dbReference type="ARBA" id="ARBA00022598"/>
    </source>
</evidence>
<feature type="region of interest" description="Disordered" evidence="6">
    <location>
        <begin position="1"/>
        <end position="50"/>
    </location>
</feature>
<keyword evidence="5" id="KW-0067">ATP-binding</keyword>
<gene>
    <name evidence="8" type="ORF">Q8F55_004354</name>
</gene>
<dbReference type="Gene3D" id="3.30.1490.70">
    <property type="match status" value="1"/>
</dbReference>
<dbReference type="CDD" id="cd07969">
    <property type="entry name" value="OBF_DNA_ligase_I"/>
    <property type="match status" value="1"/>
</dbReference>
<dbReference type="InterPro" id="IPR012340">
    <property type="entry name" value="NA-bd_OB-fold"/>
</dbReference>
<comment type="caution">
    <text evidence="8">The sequence shown here is derived from an EMBL/GenBank/DDBJ whole genome shotgun (WGS) entry which is preliminary data.</text>
</comment>
<dbReference type="SUPFAM" id="SSF117018">
    <property type="entry name" value="ATP-dependent DNA ligase DNA-binding domain"/>
    <property type="match status" value="1"/>
</dbReference>
<evidence type="ECO:0000259" key="7">
    <source>
        <dbReference type="PROSITE" id="PS50160"/>
    </source>
</evidence>
<organism evidence="8 9">
    <name type="scientific">Vanrija albida</name>
    <dbReference type="NCBI Taxonomy" id="181172"/>
    <lineage>
        <taxon>Eukaryota</taxon>
        <taxon>Fungi</taxon>
        <taxon>Dikarya</taxon>
        <taxon>Basidiomycota</taxon>
        <taxon>Agaricomycotina</taxon>
        <taxon>Tremellomycetes</taxon>
        <taxon>Trichosporonales</taxon>
        <taxon>Trichosporonaceae</taxon>
        <taxon>Vanrija</taxon>
    </lineage>
</organism>
<feature type="compositionally biased region" description="Acidic residues" evidence="6">
    <location>
        <begin position="888"/>
        <end position="909"/>
    </location>
</feature>
<reference evidence="8 9" key="1">
    <citation type="submission" date="2023-08" db="EMBL/GenBank/DDBJ databases">
        <title>Annotated Genome Sequence of Vanrija albida AlHP1.</title>
        <authorList>
            <person name="Herzog R."/>
        </authorList>
    </citation>
    <scope>NUCLEOTIDE SEQUENCE [LARGE SCALE GENOMIC DNA]</scope>
    <source>
        <strain evidence="8 9">AlHP1</strain>
    </source>
</reference>
<dbReference type="CDD" id="cd07900">
    <property type="entry name" value="Adenylation_DNA_ligase_I_Euk"/>
    <property type="match status" value="1"/>
</dbReference>
<feature type="domain" description="ATP-dependent DNA ligase family profile" evidence="7">
    <location>
        <begin position="573"/>
        <end position="752"/>
    </location>
</feature>
<dbReference type="Pfam" id="PF04675">
    <property type="entry name" value="DNA_ligase_A_N"/>
    <property type="match status" value="1"/>
</dbReference>
<dbReference type="SUPFAM" id="SSF56091">
    <property type="entry name" value="DNA ligase/mRNA capping enzyme, catalytic domain"/>
    <property type="match status" value="1"/>
</dbReference>
<protein>
    <recommendedName>
        <fullName evidence="7">ATP-dependent DNA ligase family profile domain-containing protein</fullName>
    </recommendedName>
</protein>
<dbReference type="InterPro" id="IPR012310">
    <property type="entry name" value="DNA_ligase_ATP-dep_cent"/>
</dbReference>
<evidence type="ECO:0000256" key="3">
    <source>
        <dbReference type="ARBA" id="ARBA00022705"/>
    </source>
</evidence>
<feature type="region of interest" description="Disordered" evidence="6">
    <location>
        <begin position="872"/>
        <end position="909"/>
    </location>
</feature>
<name>A0ABR3Q6S4_9TREE</name>
<evidence type="ECO:0000256" key="5">
    <source>
        <dbReference type="ARBA" id="ARBA00022840"/>
    </source>
</evidence>
<dbReference type="InterPro" id="IPR050191">
    <property type="entry name" value="ATP-dep_DNA_ligase"/>
</dbReference>
<feature type="region of interest" description="Disordered" evidence="6">
    <location>
        <begin position="115"/>
        <end position="151"/>
    </location>
</feature>
<dbReference type="PROSITE" id="PS50160">
    <property type="entry name" value="DNA_LIGASE_A3"/>
    <property type="match status" value="1"/>
</dbReference>
<evidence type="ECO:0000313" key="9">
    <source>
        <dbReference type="Proteomes" id="UP001565368"/>
    </source>
</evidence>
<dbReference type="RefSeq" id="XP_069210290.1">
    <property type="nucleotide sequence ID" value="XM_069352872.1"/>
</dbReference>
<evidence type="ECO:0000313" key="8">
    <source>
        <dbReference type="EMBL" id="KAL1410346.1"/>
    </source>
</evidence>
<keyword evidence="3" id="KW-0235">DNA replication</keyword>
<comment type="similarity">
    <text evidence="1">Belongs to the ATP-dependent DNA ligase family.</text>
</comment>
<dbReference type="Gene3D" id="1.10.3260.10">
    <property type="entry name" value="DNA ligase, ATP-dependent, N-terminal domain"/>
    <property type="match status" value="1"/>
</dbReference>
<feature type="region of interest" description="Disordered" evidence="6">
    <location>
        <begin position="83"/>
        <end position="102"/>
    </location>
</feature>
<dbReference type="InterPro" id="IPR012309">
    <property type="entry name" value="DNA_ligase_ATP-dep_C"/>
</dbReference>
<dbReference type="SUPFAM" id="SSF50249">
    <property type="entry name" value="Nucleic acid-binding proteins"/>
    <property type="match status" value="1"/>
</dbReference>
<dbReference type="Proteomes" id="UP001565368">
    <property type="component" value="Unassembled WGS sequence"/>
</dbReference>
<dbReference type="Gene3D" id="3.30.470.30">
    <property type="entry name" value="DNA ligase/mRNA capping enzyme"/>
    <property type="match status" value="1"/>
</dbReference>
<dbReference type="PANTHER" id="PTHR45674">
    <property type="entry name" value="DNA LIGASE 1/3 FAMILY MEMBER"/>
    <property type="match status" value="1"/>
</dbReference>
<dbReference type="InterPro" id="IPR012308">
    <property type="entry name" value="DNA_ligase_ATP-dep_N"/>
</dbReference>
<sequence>MPPKRPAAPSTPSKAKKAKPAQTSIASFFSPPGKAKAIAADRAKREPSVVTLTDSDDEVVPIEAVLTSNHIESDEMLARKLAAEWASDTPQPNGKDKAAKDEVVAVEKKPVAALFVKREPKPQSKPNPDSKPNAEAGPSRPTKISSTRAEPVEPIDFDTDSLLFRPDEVDVSKWPGGRLPYSILVGAYVQVSSTRSRLLIDLLAALYLLSNHLRPAYVPFELGVGFMVLSKAIKEVSGLQPRDLKRLWEKHGDPGDVAYEAKSNLRTLVAPAPLSVRDVYDRVTGLARIKGQQSGKLKGDVVRRLMVQARGEEVRFLVRTLIGNLRIGAVRLTLLTAFARAAALHEMPREDFEEILPVVEKGKKRPDPVREKIEARCTEAVRLVRRVYVRHPNYDDLVRGIQPGLEGLEQRVPVSVGVPLSPMLGSITRSIDEVYTRLGSLPFAAEAKLDGQRLQMHVRADGPQGNDDGGRWVEGDGGRVWVRLFSRHLEDMTEKYPDVCALGLALLSRPLPPTRPGFPSWSSSPTPTVQELLNAGTVTSLILDAEIVAVDKDTGQHRTFQELTNRAKKDVRIEDIKVVVEVYAFDLMLLNDVPLLSAPFSHRRHLLRTLIEPFADKSNPMLARFAHIANVDSVDMRSPADLRTFFDEVVEQKAEGLMVKLLESGEQVVTEVIDVEVEDEEGDAEGEAVEAGRKKPLPATYEPDQRSMGWLKVKKDYLEGMGDSLDLVPIGAWWGLGRKAGWWSPILLAARNPESGALEAVCKCISGFSDAFYKALLVRYPPEGSPDVCSKGSPLGYVETGGLVPDVWFAPSEVWEIRGADITLSPVYPAAATFIGGERGLSIRFPRFIRVRDDKGVDEATTSEEFADMYRRQMARPGTVPAKRAAGEEEDGEDVMEDELDVGGFEAEA</sequence>
<accession>A0ABR3Q6S4</accession>
<evidence type="ECO:0000256" key="4">
    <source>
        <dbReference type="ARBA" id="ARBA00022741"/>
    </source>
</evidence>
<dbReference type="PANTHER" id="PTHR45674:SF9">
    <property type="entry name" value="DNA LIGASE 3"/>
    <property type="match status" value="1"/>
</dbReference>
<dbReference type="InterPro" id="IPR036599">
    <property type="entry name" value="DNA_ligase_N_sf"/>
</dbReference>
<dbReference type="Pfam" id="PF01068">
    <property type="entry name" value="DNA_ligase_A_M"/>
    <property type="match status" value="1"/>
</dbReference>
<keyword evidence="9" id="KW-1185">Reference proteome</keyword>
<keyword evidence="2" id="KW-0436">Ligase</keyword>
<dbReference type="GeneID" id="95985397"/>
<evidence type="ECO:0000256" key="6">
    <source>
        <dbReference type="SAM" id="MobiDB-lite"/>
    </source>
</evidence>
<dbReference type="EMBL" id="JBBXJM010000003">
    <property type="protein sequence ID" value="KAL1410346.1"/>
    <property type="molecule type" value="Genomic_DNA"/>
</dbReference>
<dbReference type="Pfam" id="PF04679">
    <property type="entry name" value="DNA_ligase_A_C"/>
    <property type="match status" value="1"/>
</dbReference>
<keyword evidence="4" id="KW-0547">Nucleotide-binding</keyword>
<evidence type="ECO:0000256" key="1">
    <source>
        <dbReference type="ARBA" id="ARBA00007572"/>
    </source>
</evidence>
<proteinExistence type="inferred from homology"/>
<dbReference type="Gene3D" id="2.40.50.140">
    <property type="entry name" value="Nucleic acid-binding proteins"/>
    <property type="match status" value="1"/>
</dbReference>